<dbReference type="PANTHER" id="PTHR34978">
    <property type="entry name" value="POSSIBLE SENSOR-TRANSDUCER PROTEIN BLAR"/>
    <property type="match status" value="1"/>
</dbReference>
<feature type="domain" description="Penicillin-binding protein transpeptidase" evidence="3">
    <location>
        <begin position="381"/>
        <end position="591"/>
    </location>
</feature>
<dbReference type="InterPro" id="IPR052173">
    <property type="entry name" value="Beta-lactam_resp_regulator"/>
</dbReference>
<dbReference type="RefSeq" id="WP_132247749.1">
    <property type="nucleotide sequence ID" value="NZ_SLWV01000034.1"/>
</dbReference>
<dbReference type="OrthoDB" id="9762883at2"/>
<dbReference type="Gene3D" id="3.40.710.10">
    <property type="entry name" value="DD-peptidase/beta-lactamase superfamily"/>
    <property type="match status" value="1"/>
</dbReference>
<feature type="transmembrane region" description="Helical" evidence="2">
    <location>
        <begin position="6"/>
        <end position="27"/>
    </location>
</feature>
<dbReference type="PANTHER" id="PTHR34978:SF3">
    <property type="entry name" value="SLR0241 PROTEIN"/>
    <property type="match status" value="1"/>
</dbReference>
<dbReference type="InterPro" id="IPR008756">
    <property type="entry name" value="Peptidase_M56"/>
</dbReference>
<evidence type="ECO:0000256" key="1">
    <source>
        <dbReference type="ARBA" id="ARBA00011075"/>
    </source>
</evidence>
<organism evidence="5 6">
    <name type="scientific">Marinisporobacter balticus</name>
    <dbReference type="NCBI Taxonomy" id="2018667"/>
    <lineage>
        <taxon>Bacteria</taxon>
        <taxon>Bacillati</taxon>
        <taxon>Bacillota</taxon>
        <taxon>Clostridia</taxon>
        <taxon>Peptostreptococcales</taxon>
        <taxon>Thermotaleaceae</taxon>
        <taxon>Marinisporobacter</taxon>
    </lineage>
</organism>
<feature type="transmembrane region" description="Helical" evidence="2">
    <location>
        <begin position="225"/>
        <end position="248"/>
    </location>
</feature>
<evidence type="ECO:0000256" key="2">
    <source>
        <dbReference type="SAM" id="Phobius"/>
    </source>
</evidence>
<protein>
    <submittedName>
        <fullName evidence="5">Bla regulator protein BlaR1</fullName>
    </submittedName>
</protein>
<proteinExistence type="inferred from homology"/>
<accession>A0A4R2K754</accession>
<dbReference type="AlphaFoldDB" id="A0A4R2K754"/>
<sequence>MNTYNCISWIIYSSINGSILVMGIFLLRHILKNRLQGTWNYYMWFLLIIRLISPYGFTKSFNLIFVMKNLLKNTYTKSSQGLVKTYFKGNNSGIRFNDMTKDYALSINKKIAYFNMDVLFSLWLIGAIIFFMIFIYTNIKSRKKYSSANVVKDNKILDIFKFCKEKTKVKSHLKLIKDDKIYSPMIYGIFKAYLILPERELKGLEEKDIRNIMLHEMVHYKSKDILVNIITTFIQIVHWFNPIIWIGFAKMRKDREIACDTKVLSYLESWEHKEYGETIIKLLRNYNNTRIETSFSVGFLHNRAYLKERINNIVSFKNRSKKRILVGSMAIFLLANVFLCDGKEKFNYLKDNIGRIPKNYEYEHVGKYFNGYEGTFVLYDMKNDKYHIYNESLSKKRVSPLSTFKIGISLVGLEEGIIKDENMIIPWNKEIYPFEEWNKDQNLKTAMKYSVNWYYEAVSSRIGHRTMKKYVDKMKYGNKFVSNNITRFWNESSLKISPIEQISFLRDFYAYKLPFSKENLDRVKEVIKVSKNNRGQLSGKTGTANVNNKNINGWFIGYVEKDDNTYFFATNINAIDKASGSAAKHITLSILKEKGIY</sequence>
<dbReference type="InterPro" id="IPR012338">
    <property type="entry name" value="Beta-lactam/transpept-like"/>
</dbReference>
<dbReference type="InterPro" id="IPR001460">
    <property type="entry name" value="PCN-bd_Tpept"/>
</dbReference>
<dbReference type="CDD" id="cd07341">
    <property type="entry name" value="M56_BlaR1_MecR1_like"/>
    <property type="match status" value="1"/>
</dbReference>
<dbReference type="NCBIfam" id="NF000326">
    <property type="entry name" value="blaR1_generic"/>
    <property type="match status" value="1"/>
</dbReference>
<keyword evidence="6" id="KW-1185">Reference proteome</keyword>
<name>A0A4R2K754_9FIRM</name>
<comment type="caution">
    <text evidence="5">The sequence shown here is derived from an EMBL/GenBank/DDBJ whole genome shotgun (WGS) entry which is preliminary data.</text>
</comment>
<gene>
    <name evidence="5" type="ORF">EV214_13413</name>
</gene>
<feature type="transmembrane region" description="Helical" evidence="2">
    <location>
        <begin position="39"/>
        <end position="57"/>
    </location>
</feature>
<evidence type="ECO:0000313" key="6">
    <source>
        <dbReference type="Proteomes" id="UP000294919"/>
    </source>
</evidence>
<evidence type="ECO:0000259" key="4">
    <source>
        <dbReference type="Pfam" id="PF05569"/>
    </source>
</evidence>
<dbReference type="EMBL" id="SLWV01000034">
    <property type="protein sequence ID" value="TCO69153.1"/>
    <property type="molecule type" value="Genomic_DNA"/>
</dbReference>
<dbReference type="GO" id="GO:0008658">
    <property type="term" value="F:penicillin binding"/>
    <property type="evidence" value="ECO:0007669"/>
    <property type="project" value="InterPro"/>
</dbReference>
<evidence type="ECO:0000259" key="3">
    <source>
        <dbReference type="Pfam" id="PF00905"/>
    </source>
</evidence>
<reference evidence="5 6" key="1">
    <citation type="submission" date="2019-03" db="EMBL/GenBank/DDBJ databases">
        <title>Genomic Encyclopedia of Type Strains, Phase IV (KMG-IV): sequencing the most valuable type-strain genomes for metagenomic binning, comparative biology and taxonomic classification.</title>
        <authorList>
            <person name="Goeker M."/>
        </authorList>
    </citation>
    <scope>NUCLEOTIDE SEQUENCE [LARGE SCALE GENOMIC DNA]</scope>
    <source>
        <strain evidence="5 6">DSM 102940</strain>
    </source>
</reference>
<keyword evidence="2" id="KW-0812">Transmembrane</keyword>
<dbReference type="SUPFAM" id="SSF56601">
    <property type="entry name" value="beta-lactamase/transpeptidase-like"/>
    <property type="match status" value="1"/>
</dbReference>
<feature type="transmembrane region" description="Helical" evidence="2">
    <location>
        <begin position="118"/>
        <end position="137"/>
    </location>
</feature>
<feature type="domain" description="Peptidase M56" evidence="4">
    <location>
        <begin position="11"/>
        <end position="313"/>
    </location>
</feature>
<dbReference type="Proteomes" id="UP000294919">
    <property type="component" value="Unassembled WGS sequence"/>
</dbReference>
<dbReference type="Pfam" id="PF05569">
    <property type="entry name" value="Peptidase_M56"/>
    <property type="match status" value="1"/>
</dbReference>
<dbReference type="Pfam" id="PF00905">
    <property type="entry name" value="Transpeptidase"/>
    <property type="match status" value="1"/>
</dbReference>
<evidence type="ECO:0000313" key="5">
    <source>
        <dbReference type="EMBL" id="TCO69153.1"/>
    </source>
</evidence>
<feature type="transmembrane region" description="Helical" evidence="2">
    <location>
        <begin position="323"/>
        <end position="339"/>
    </location>
</feature>
<comment type="similarity">
    <text evidence="1">Belongs to the peptidase M56 family.</text>
</comment>
<keyword evidence="2" id="KW-1133">Transmembrane helix</keyword>
<keyword evidence="2" id="KW-0472">Membrane</keyword>